<dbReference type="SUPFAM" id="SSF55729">
    <property type="entry name" value="Acyl-CoA N-acyltransferases (Nat)"/>
    <property type="match status" value="1"/>
</dbReference>
<dbReference type="Proteomes" id="UP000248764">
    <property type="component" value="Unassembled WGS sequence"/>
</dbReference>
<proteinExistence type="predicted"/>
<protein>
    <submittedName>
        <fullName evidence="2">GNAT family N-acetyltransferase</fullName>
    </submittedName>
</protein>
<dbReference type="Pfam" id="PF13302">
    <property type="entry name" value="Acetyltransf_3"/>
    <property type="match status" value="1"/>
</dbReference>
<comment type="caution">
    <text evidence="2">The sequence shown here is derived from an EMBL/GenBank/DDBJ whole genome shotgun (WGS) entry which is preliminary data.</text>
</comment>
<dbReference type="RefSeq" id="WP_111256457.1">
    <property type="nucleotide sequence ID" value="NZ_POTW01000053.1"/>
</dbReference>
<dbReference type="AlphaFoldDB" id="A0A2W2BMY6"/>
<dbReference type="GO" id="GO:0016747">
    <property type="term" value="F:acyltransferase activity, transferring groups other than amino-acyl groups"/>
    <property type="evidence" value="ECO:0007669"/>
    <property type="project" value="InterPro"/>
</dbReference>
<keyword evidence="2" id="KW-0808">Transferase</keyword>
<dbReference type="Gene3D" id="3.40.630.30">
    <property type="match status" value="1"/>
</dbReference>
<dbReference type="InterPro" id="IPR000182">
    <property type="entry name" value="GNAT_dom"/>
</dbReference>
<sequence>MAELPFPLTTDRLTLRIYTETDLDEFHRLHSNPDVARYLYRDPWSRAYAMQRLGMRMQETMPEREGDALDLVVERTAGAVYLGEVHLHIASEQHRTAEIGFAFHPEHHGQGYAQEAATELLRLAFGSLGMRRVIGRCDADNAASAGLMERLGMRREAHLIENELVKGVWASEYDYAMLATEWAERTG</sequence>
<dbReference type="PANTHER" id="PTHR43792">
    <property type="entry name" value="GNAT FAMILY, PUTATIVE (AFU_ORTHOLOGUE AFUA_3G00765)-RELATED-RELATED"/>
    <property type="match status" value="1"/>
</dbReference>
<organism evidence="2 3">
    <name type="scientific">Jiangella anatolica</name>
    <dbReference type="NCBI Taxonomy" id="2670374"/>
    <lineage>
        <taxon>Bacteria</taxon>
        <taxon>Bacillati</taxon>
        <taxon>Actinomycetota</taxon>
        <taxon>Actinomycetes</taxon>
        <taxon>Jiangellales</taxon>
        <taxon>Jiangellaceae</taxon>
        <taxon>Jiangella</taxon>
    </lineage>
</organism>
<feature type="domain" description="N-acetyltransferase" evidence="1">
    <location>
        <begin position="13"/>
        <end position="180"/>
    </location>
</feature>
<dbReference type="InterPro" id="IPR051531">
    <property type="entry name" value="N-acetyltransferase"/>
</dbReference>
<dbReference type="InterPro" id="IPR016181">
    <property type="entry name" value="Acyl_CoA_acyltransferase"/>
</dbReference>
<keyword evidence="3" id="KW-1185">Reference proteome</keyword>
<reference evidence="2 3" key="1">
    <citation type="submission" date="2018-01" db="EMBL/GenBank/DDBJ databases">
        <title>Draft genome sequence of Jiangella sp. GTF31.</title>
        <authorList>
            <person name="Sahin N."/>
            <person name="Ay H."/>
            <person name="Saygin H."/>
        </authorList>
    </citation>
    <scope>NUCLEOTIDE SEQUENCE [LARGE SCALE GENOMIC DNA]</scope>
    <source>
        <strain evidence="2 3">GTF31</strain>
    </source>
</reference>
<dbReference type="EMBL" id="POTW01000053">
    <property type="protein sequence ID" value="PZF81694.1"/>
    <property type="molecule type" value="Genomic_DNA"/>
</dbReference>
<evidence type="ECO:0000313" key="2">
    <source>
        <dbReference type="EMBL" id="PZF81694.1"/>
    </source>
</evidence>
<gene>
    <name evidence="2" type="ORF">C1I92_20025</name>
</gene>
<dbReference type="PROSITE" id="PS51186">
    <property type="entry name" value="GNAT"/>
    <property type="match status" value="1"/>
</dbReference>
<accession>A0A2W2BMY6</accession>
<evidence type="ECO:0000259" key="1">
    <source>
        <dbReference type="PROSITE" id="PS51186"/>
    </source>
</evidence>
<name>A0A2W2BMY6_9ACTN</name>
<dbReference type="PANTHER" id="PTHR43792:SF1">
    <property type="entry name" value="N-ACETYLTRANSFERASE DOMAIN-CONTAINING PROTEIN"/>
    <property type="match status" value="1"/>
</dbReference>
<evidence type="ECO:0000313" key="3">
    <source>
        <dbReference type="Proteomes" id="UP000248764"/>
    </source>
</evidence>